<keyword evidence="6" id="KW-1185">Reference proteome</keyword>
<dbReference type="Pfam" id="PF07719">
    <property type="entry name" value="TPR_2"/>
    <property type="match status" value="1"/>
</dbReference>
<dbReference type="InterPro" id="IPR011990">
    <property type="entry name" value="TPR-like_helical_dom_sf"/>
</dbReference>
<feature type="region of interest" description="Disordered" evidence="4">
    <location>
        <begin position="239"/>
        <end position="307"/>
    </location>
</feature>
<evidence type="ECO:0000313" key="6">
    <source>
        <dbReference type="Proteomes" id="UP000075714"/>
    </source>
</evidence>
<reference evidence="6" key="1">
    <citation type="journal article" date="2016" name="Nat. Commun.">
        <title>The Gonium pectorale genome demonstrates co-option of cell cycle regulation during the evolution of multicellularity.</title>
        <authorList>
            <person name="Hanschen E.R."/>
            <person name="Marriage T.N."/>
            <person name="Ferris P.J."/>
            <person name="Hamaji T."/>
            <person name="Toyoda A."/>
            <person name="Fujiyama A."/>
            <person name="Neme R."/>
            <person name="Noguchi H."/>
            <person name="Minakuchi Y."/>
            <person name="Suzuki M."/>
            <person name="Kawai-Toyooka H."/>
            <person name="Smith D.R."/>
            <person name="Sparks H."/>
            <person name="Anderson J."/>
            <person name="Bakaric R."/>
            <person name="Luria V."/>
            <person name="Karger A."/>
            <person name="Kirschner M.W."/>
            <person name="Durand P.M."/>
            <person name="Michod R.E."/>
            <person name="Nozaki H."/>
            <person name="Olson B.J."/>
        </authorList>
    </citation>
    <scope>NUCLEOTIDE SEQUENCE [LARGE SCALE GENOMIC DNA]</scope>
    <source>
        <strain evidence="6">NIES-2863</strain>
    </source>
</reference>
<feature type="compositionally biased region" description="Low complexity" evidence="4">
    <location>
        <begin position="9"/>
        <end position="18"/>
    </location>
</feature>
<feature type="region of interest" description="Disordered" evidence="4">
    <location>
        <begin position="1"/>
        <end position="20"/>
    </location>
</feature>
<dbReference type="GO" id="GO:0000993">
    <property type="term" value="F:RNA polymerase II complex binding"/>
    <property type="evidence" value="ECO:0007669"/>
    <property type="project" value="TreeGrafter"/>
</dbReference>
<dbReference type="SUPFAM" id="SSF48452">
    <property type="entry name" value="TPR-like"/>
    <property type="match status" value="1"/>
</dbReference>
<sequence length="352" mass="36355">MAKGKGAKKAGGPRAPAAQVTPQQLYARAQVALQHQDYDSARTALRKAVKLAPKNVEYVETLGALLAEVGPEEEALEVLKKAVTLSPDVGFEKYLYLGQLLPEPSDALAATRKGVQVLQAQHEAARAAGSPEATGLSRVLAGAMCSLSEALLGAAQVADAEAREAAAAAGGAEGASGSGAGAGAGVAAIAEEVEHLLALAATANPHSPEPGQVLASLRYEQGRSAEALEALRRSMALWHHPEAKEGEEEEEARAGRREPGESCWARTAGGGGDDDEEMGDAESSGSGEDSDSDDSEEEDDGPSYEFRMECAKLLLELDETTTTADFAELEAAITEAQALEAQQGQGQPAAAQ</sequence>
<dbReference type="PROSITE" id="PS50005">
    <property type="entry name" value="TPR"/>
    <property type="match status" value="2"/>
</dbReference>
<dbReference type="PANTHER" id="PTHR14027">
    <property type="entry name" value="RNA POLYMERASE-ASSOCIATED PROTEIN CTR9"/>
    <property type="match status" value="1"/>
</dbReference>
<protein>
    <submittedName>
        <fullName evidence="5">Uncharacterized protein</fullName>
    </submittedName>
</protein>
<feature type="repeat" description="TPR" evidence="3">
    <location>
        <begin position="22"/>
        <end position="55"/>
    </location>
</feature>
<evidence type="ECO:0000256" key="4">
    <source>
        <dbReference type="SAM" id="MobiDB-lite"/>
    </source>
</evidence>
<name>A0A150FYN6_GONPE</name>
<dbReference type="STRING" id="33097.A0A150FYN6"/>
<comment type="caution">
    <text evidence="5">The sequence shown here is derived from an EMBL/GenBank/DDBJ whole genome shotgun (WGS) entry which is preliminary data.</text>
</comment>
<dbReference type="GO" id="GO:0016593">
    <property type="term" value="C:Cdc73/Paf1 complex"/>
    <property type="evidence" value="ECO:0007669"/>
    <property type="project" value="TreeGrafter"/>
</dbReference>
<feature type="compositionally biased region" description="Acidic residues" evidence="4">
    <location>
        <begin position="288"/>
        <end position="302"/>
    </location>
</feature>
<dbReference type="GO" id="GO:0006368">
    <property type="term" value="P:transcription elongation by RNA polymerase II"/>
    <property type="evidence" value="ECO:0007669"/>
    <property type="project" value="TreeGrafter"/>
</dbReference>
<dbReference type="GO" id="GO:0006355">
    <property type="term" value="P:regulation of DNA-templated transcription"/>
    <property type="evidence" value="ECO:0007669"/>
    <property type="project" value="InterPro"/>
</dbReference>
<keyword evidence="1" id="KW-0677">Repeat</keyword>
<dbReference type="Gene3D" id="1.25.40.10">
    <property type="entry name" value="Tetratricopeptide repeat domain"/>
    <property type="match status" value="1"/>
</dbReference>
<dbReference type="InterPro" id="IPR031101">
    <property type="entry name" value="Ctr9"/>
</dbReference>
<dbReference type="PANTHER" id="PTHR14027:SF2">
    <property type="entry name" value="RNA POLYMERASE-ASSOCIATED PROTEIN CTR9 HOMOLOG"/>
    <property type="match status" value="1"/>
</dbReference>
<dbReference type="SMART" id="SM00028">
    <property type="entry name" value="TPR"/>
    <property type="match status" value="3"/>
</dbReference>
<dbReference type="InterPro" id="IPR019734">
    <property type="entry name" value="TPR_rpt"/>
</dbReference>
<evidence type="ECO:0000256" key="1">
    <source>
        <dbReference type="ARBA" id="ARBA00022737"/>
    </source>
</evidence>
<feature type="repeat" description="TPR" evidence="3">
    <location>
        <begin position="56"/>
        <end position="89"/>
    </location>
</feature>
<dbReference type="AlphaFoldDB" id="A0A150FYN6"/>
<organism evidence="5 6">
    <name type="scientific">Gonium pectorale</name>
    <name type="common">Green alga</name>
    <dbReference type="NCBI Taxonomy" id="33097"/>
    <lineage>
        <taxon>Eukaryota</taxon>
        <taxon>Viridiplantae</taxon>
        <taxon>Chlorophyta</taxon>
        <taxon>core chlorophytes</taxon>
        <taxon>Chlorophyceae</taxon>
        <taxon>CS clade</taxon>
        <taxon>Chlamydomonadales</taxon>
        <taxon>Volvocaceae</taxon>
        <taxon>Gonium</taxon>
    </lineage>
</organism>
<dbReference type="OrthoDB" id="1914839at2759"/>
<evidence type="ECO:0000256" key="3">
    <source>
        <dbReference type="PROSITE-ProRule" id="PRU00339"/>
    </source>
</evidence>
<dbReference type="EMBL" id="LSYV01000122">
    <property type="protein sequence ID" value="KXZ42721.1"/>
    <property type="molecule type" value="Genomic_DNA"/>
</dbReference>
<keyword evidence="2 3" id="KW-0802">TPR repeat</keyword>
<accession>A0A150FYN6</accession>
<gene>
    <name evidence="5" type="ORF">GPECTOR_122g462</name>
</gene>
<evidence type="ECO:0000256" key="2">
    <source>
        <dbReference type="ARBA" id="ARBA00022803"/>
    </source>
</evidence>
<dbReference type="InterPro" id="IPR013105">
    <property type="entry name" value="TPR_2"/>
</dbReference>
<evidence type="ECO:0000313" key="5">
    <source>
        <dbReference type="EMBL" id="KXZ42721.1"/>
    </source>
</evidence>
<proteinExistence type="predicted"/>
<dbReference type="Proteomes" id="UP000075714">
    <property type="component" value="Unassembled WGS sequence"/>
</dbReference>